<evidence type="ECO:0000256" key="3">
    <source>
        <dbReference type="SAM" id="SignalP"/>
    </source>
</evidence>
<dbReference type="EMBL" id="JAQNDM010000002">
    <property type="protein sequence ID" value="MDC0707782.1"/>
    <property type="molecule type" value="Genomic_DNA"/>
</dbReference>
<evidence type="ECO:0000256" key="2">
    <source>
        <dbReference type="SAM" id="MobiDB-lite"/>
    </source>
</evidence>
<feature type="region of interest" description="Disordered" evidence="2">
    <location>
        <begin position="288"/>
        <end position="317"/>
    </location>
</feature>
<reference evidence="4 5" key="1">
    <citation type="submission" date="2022-11" db="EMBL/GenBank/DDBJ databases">
        <title>Minimal conservation of predation-associated metabolite biosynthetic gene clusters underscores biosynthetic potential of Myxococcota including descriptions for ten novel species: Archangium lansinium sp. nov., Myxococcus landrumus sp. nov., Nannocystis bai.</title>
        <authorList>
            <person name="Ahearne A."/>
            <person name="Stevens C."/>
            <person name="Dowd S."/>
        </authorList>
    </citation>
    <scope>NUCLEOTIDE SEQUENCE [LARGE SCALE GENOMIC DNA]</scope>
    <source>
        <strain evidence="4 5">NCWAL01</strain>
    </source>
</reference>
<sequence length="335" mass="37469">MSRGLFLALCLLPTLLLPVSTRAQESDPEAAAIRSNFEYGKYAEVIDRAKARIDRGNLNEQQLADLHELAGLAAFNLQRMADAERHFAAMLRLDPDSSLDPFVVPPPAVAYFDKLKERMASELEFLRQERRLRQERARGEAERRERERLAAEEQRRRVEALARQVTVRTVEKRNFLVNFVPFGAGQFQQGRNSLGIVFAATEGVLAVTSVIAYFAYEALFETSTIELDDVLTETGRASITVRYIPTRRSGQADAWRLLKVGSAAGFYSIYALGVADALYHHEDQVVRTSIEERPEPSRPPPPPSRSPDELERGTSARFQLFPTSGGLGAGLTLTF</sequence>
<feature type="chain" id="PRO_5046940991" description="Tetratricopeptide repeat domain protein" evidence="3">
    <location>
        <begin position="24"/>
        <end position="335"/>
    </location>
</feature>
<comment type="caution">
    <text evidence="4">The sequence shown here is derived from an EMBL/GenBank/DDBJ whole genome shotgun (WGS) entry which is preliminary data.</text>
</comment>
<protein>
    <recommendedName>
        <fullName evidence="6">Tetratricopeptide repeat domain protein</fullName>
    </recommendedName>
</protein>
<dbReference type="Proteomes" id="UP001221838">
    <property type="component" value="Unassembled WGS sequence"/>
</dbReference>
<keyword evidence="5" id="KW-1185">Reference proteome</keyword>
<keyword evidence="1" id="KW-0175">Coiled coil</keyword>
<feature type="signal peptide" evidence="3">
    <location>
        <begin position="1"/>
        <end position="23"/>
    </location>
</feature>
<gene>
    <name evidence="4" type="ORF">POL68_04810</name>
</gene>
<evidence type="ECO:0008006" key="6">
    <source>
        <dbReference type="Google" id="ProtNLM"/>
    </source>
</evidence>
<evidence type="ECO:0000313" key="4">
    <source>
        <dbReference type="EMBL" id="MDC0707782.1"/>
    </source>
</evidence>
<name>A0ABT5D2B0_9BACT</name>
<dbReference type="RefSeq" id="WP_272135013.1">
    <property type="nucleotide sequence ID" value="NZ_JAQNDM010000002.1"/>
</dbReference>
<proteinExistence type="predicted"/>
<accession>A0ABT5D2B0</accession>
<evidence type="ECO:0000313" key="5">
    <source>
        <dbReference type="Proteomes" id="UP001221838"/>
    </source>
</evidence>
<keyword evidence="3" id="KW-0732">Signal</keyword>
<evidence type="ECO:0000256" key="1">
    <source>
        <dbReference type="SAM" id="Coils"/>
    </source>
</evidence>
<organism evidence="4 5">
    <name type="scientific">Stigmatella ashevillensis</name>
    <dbReference type="NCBI Taxonomy" id="2995309"/>
    <lineage>
        <taxon>Bacteria</taxon>
        <taxon>Pseudomonadati</taxon>
        <taxon>Myxococcota</taxon>
        <taxon>Myxococcia</taxon>
        <taxon>Myxococcales</taxon>
        <taxon>Cystobacterineae</taxon>
        <taxon>Archangiaceae</taxon>
        <taxon>Stigmatella</taxon>
    </lineage>
</organism>
<feature type="coiled-coil region" evidence="1">
    <location>
        <begin position="132"/>
        <end position="164"/>
    </location>
</feature>